<accession>A0A067PTI0</accession>
<keyword evidence="2" id="KW-1185">Reference proteome</keyword>
<name>A0A067PTI0_9AGAM</name>
<sequence>MRHRSRSAWVRRGMCQTLLYQFPIDRESYRDDFRPSQRSTRQADMQGLQSSWFVSLRPSRSSSWVHAMGTSFGNRMIYSSEEVAWDSTILLCAWLTCNRAFVTRGCLFGKGAG</sequence>
<dbReference type="AlphaFoldDB" id="A0A067PTI0"/>
<reference evidence="2" key="1">
    <citation type="journal article" date="2014" name="Proc. Natl. Acad. Sci. U.S.A.">
        <title>Extensive sampling of basidiomycete genomes demonstrates inadequacy of the white-rot/brown-rot paradigm for wood decay fungi.</title>
        <authorList>
            <person name="Riley R."/>
            <person name="Salamov A.A."/>
            <person name="Brown D.W."/>
            <person name="Nagy L.G."/>
            <person name="Floudas D."/>
            <person name="Held B.W."/>
            <person name="Levasseur A."/>
            <person name="Lombard V."/>
            <person name="Morin E."/>
            <person name="Otillar R."/>
            <person name="Lindquist E.A."/>
            <person name="Sun H."/>
            <person name="LaButti K.M."/>
            <person name="Schmutz J."/>
            <person name="Jabbour D."/>
            <person name="Luo H."/>
            <person name="Baker S.E."/>
            <person name="Pisabarro A.G."/>
            <person name="Walton J.D."/>
            <person name="Blanchette R.A."/>
            <person name="Henrissat B."/>
            <person name="Martin F."/>
            <person name="Cullen D."/>
            <person name="Hibbett D.S."/>
            <person name="Grigoriev I.V."/>
        </authorList>
    </citation>
    <scope>NUCLEOTIDE SEQUENCE [LARGE SCALE GENOMIC DNA]</scope>
    <source>
        <strain evidence="2">MUCL 33604</strain>
    </source>
</reference>
<evidence type="ECO:0000313" key="1">
    <source>
        <dbReference type="EMBL" id="KDQ58123.1"/>
    </source>
</evidence>
<dbReference type="HOGENOM" id="CLU_2133856_0_0_1"/>
<dbReference type="Proteomes" id="UP000027265">
    <property type="component" value="Unassembled WGS sequence"/>
</dbReference>
<proteinExistence type="predicted"/>
<gene>
    <name evidence="1" type="ORF">JAAARDRAFT_257386</name>
</gene>
<protein>
    <submittedName>
        <fullName evidence="1">Uncharacterized protein</fullName>
    </submittedName>
</protein>
<dbReference type="EMBL" id="KL197718">
    <property type="protein sequence ID" value="KDQ58123.1"/>
    <property type="molecule type" value="Genomic_DNA"/>
</dbReference>
<organism evidence="1 2">
    <name type="scientific">Jaapia argillacea MUCL 33604</name>
    <dbReference type="NCBI Taxonomy" id="933084"/>
    <lineage>
        <taxon>Eukaryota</taxon>
        <taxon>Fungi</taxon>
        <taxon>Dikarya</taxon>
        <taxon>Basidiomycota</taxon>
        <taxon>Agaricomycotina</taxon>
        <taxon>Agaricomycetes</taxon>
        <taxon>Agaricomycetidae</taxon>
        <taxon>Jaapiales</taxon>
        <taxon>Jaapiaceae</taxon>
        <taxon>Jaapia</taxon>
    </lineage>
</organism>
<evidence type="ECO:0000313" key="2">
    <source>
        <dbReference type="Proteomes" id="UP000027265"/>
    </source>
</evidence>
<dbReference type="InParanoid" id="A0A067PTI0"/>